<reference evidence="1" key="1">
    <citation type="journal article" date="2017" name="Science">
        <title>Giant viruses with an expanded complement of translation system components.</title>
        <authorList>
            <person name="Schulz F."/>
            <person name="Yutin N."/>
            <person name="Ivanova N.N."/>
            <person name="Ortega D.R."/>
            <person name="Lee T.K."/>
            <person name="Vierheilig J."/>
            <person name="Daims H."/>
            <person name="Horn M."/>
            <person name="Wagner M."/>
            <person name="Jensen G.J."/>
            <person name="Kyrpides N.C."/>
            <person name="Koonin E.V."/>
            <person name="Woyke T."/>
        </authorList>
    </citation>
    <scope>NUCLEOTIDE SEQUENCE</scope>
    <source>
        <strain evidence="1">KNV1</strain>
    </source>
</reference>
<sequence>MGQANVRKKEVLSGTITIIAKISFTYPIIKKGHYIITAMEKSTNKEIGDVHIISEKESYTEISCNILFDHNDWQMIKSIDDIIFEVNNADNGLIKFNGKNVTILFTKKIIE</sequence>
<accession>A0A1V0SJU5</accession>
<gene>
    <name evidence="1" type="ORF">Klosneuvirus_3_122</name>
</gene>
<protein>
    <submittedName>
        <fullName evidence="1">Uncharacterized protein</fullName>
    </submittedName>
</protein>
<dbReference type="EMBL" id="KY684110">
    <property type="protein sequence ID" value="ARF11987.1"/>
    <property type="molecule type" value="Genomic_DNA"/>
</dbReference>
<name>A0A1V0SJU5_9VIRU</name>
<organism evidence="1">
    <name type="scientific">Klosneuvirus KNV1</name>
    <dbReference type="NCBI Taxonomy" id="1977640"/>
    <lineage>
        <taxon>Viruses</taxon>
        <taxon>Varidnaviria</taxon>
        <taxon>Bamfordvirae</taxon>
        <taxon>Nucleocytoviricota</taxon>
        <taxon>Megaviricetes</taxon>
        <taxon>Imitervirales</taxon>
        <taxon>Mimiviridae</taxon>
        <taxon>Klosneuvirinae</taxon>
        <taxon>Klosneuvirus</taxon>
    </lineage>
</organism>
<evidence type="ECO:0000313" key="1">
    <source>
        <dbReference type="EMBL" id="ARF11987.1"/>
    </source>
</evidence>
<proteinExistence type="predicted"/>